<dbReference type="EMBL" id="CP039247">
    <property type="protein sequence ID" value="QCB28543.1"/>
    <property type="molecule type" value="Genomic_DNA"/>
</dbReference>
<evidence type="ECO:0008006" key="5">
    <source>
        <dbReference type="Google" id="ProtNLM"/>
    </source>
</evidence>
<sequence length="90" mass="9263" precursor="true">MKLRKSIAAGVAAVAMTFASTSVATAQETATPVVDNAVANFQNTDESTTPEAQSSSDVDSKEILGWISVATAAIGALGTLITFVQKFIVK</sequence>
<feature type="chain" id="PRO_5020437192" description="Secreted protein" evidence="2">
    <location>
        <begin position="27"/>
        <end position="90"/>
    </location>
</feature>
<organism evidence="3 4">
    <name type="scientific">Corynebacterium endometrii</name>
    <dbReference type="NCBI Taxonomy" id="2488819"/>
    <lineage>
        <taxon>Bacteria</taxon>
        <taxon>Bacillati</taxon>
        <taxon>Actinomycetota</taxon>
        <taxon>Actinomycetes</taxon>
        <taxon>Mycobacteriales</taxon>
        <taxon>Corynebacteriaceae</taxon>
        <taxon>Corynebacterium</taxon>
    </lineage>
</organism>
<evidence type="ECO:0000256" key="2">
    <source>
        <dbReference type="SAM" id="SignalP"/>
    </source>
</evidence>
<reference evidence="3 4" key="1">
    <citation type="submission" date="2019-04" db="EMBL/GenBank/DDBJ databases">
        <title>Corynebacterium endometrii sp. nov., isolated from the uterus of a cow with endometritis.</title>
        <authorList>
            <person name="Ballas P."/>
            <person name="Ruckert C."/>
            <person name="Wagener K."/>
            <person name="Drillich M."/>
            <person name="Kaempfer P."/>
            <person name="Busse H.-J."/>
            <person name="Ehling-Schulz M."/>
        </authorList>
    </citation>
    <scope>NUCLEOTIDE SEQUENCE [LARGE SCALE GENOMIC DNA]</scope>
    <source>
        <strain evidence="3 4">LMM-1653</strain>
    </source>
</reference>
<evidence type="ECO:0000313" key="4">
    <source>
        <dbReference type="Proteomes" id="UP000296352"/>
    </source>
</evidence>
<dbReference type="AlphaFoldDB" id="A0A4P7QG45"/>
<evidence type="ECO:0000256" key="1">
    <source>
        <dbReference type="SAM" id="Phobius"/>
    </source>
</evidence>
<keyword evidence="1" id="KW-0812">Transmembrane</keyword>
<dbReference type="KEGG" id="cee:CENDO_06320"/>
<feature type="signal peptide" evidence="2">
    <location>
        <begin position="1"/>
        <end position="26"/>
    </location>
</feature>
<dbReference type="OrthoDB" id="4428120at2"/>
<feature type="transmembrane region" description="Helical" evidence="1">
    <location>
        <begin position="63"/>
        <end position="84"/>
    </location>
</feature>
<keyword evidence="4" id="KW-1185">Reference proteome</keyword>
<dbReference type="Proteomes" id="UP000296352">
    <property type="component" value="Chromosome"/>
</dbReference>
<accession>A0A4P7QG45</accession>
<proteinExistence type="predicted"/>
<keyword evidence="1" id="KW-1133">Transmembrane helix</keyword>
<evidence type="ECO:0000313" key="3">
    <source>
        <dbReference type="EMBL" id="QCB28543.1"/>
    </source>
</evidence>
<keyword evidence="1" id="KW-0472">Membrane</keyword>
<dbReference type="RefSeq" id="WP_136141270.1">
    <property type="nucleotide sequence ID" value="NZ_CP039247.1"/>
</dbReference>
<name>A0A4P7QG45_9CORY</name>
<gene>
    <name evidence="3" type="ORF">CENDO_06320</name>
</gene>
<protein>
    <recommendedName>
        <fullName evidence="5">Secreted protein</fullName>
    </recommendedName>
</protein>
<keyword evidence="2" id="KW-0732">Signal</keyword>